<dbReference type="PANTHER" id="PTHR11592">
    <property type="entry name" value="GLUTATHIONE PEROXIDASE"/>
    <property type="match status" value="1"/>
</dbReference>
<keyword evidence="8" id="KW-1185">Reference proteome</keyword>
<dbReference type="InterPro" id="IPR036249">
    <property type="entry name" value="Thioredoxin-like_sf"/>
</dbReference>
<dbReference type="InterPro" id="IPR000889">
    <property type="entry name" value="Glutathione_peroxidase"/>
</dbReference>
<dbReference type="Pfam" id="PF00255">
    <property type="entry name" value="GSHPx"/>
    <property type="match status" value="1"/>
</dbReference>
<dbReference type="CDD" id="cd00340">
    <property type="entry name" value="GSH_Peroxidase"/>
    <property type="match status" value="1"/>
</dbReference>
<dbReference type="AlphaFoldDB" id="A0A6N6M7B8"/>
<accession>A0A6N6M7B8</accession>
<organism evidence="7 8">
    <name type="scientific">Salibacter halophilus</name>
    <dbReference type="NCBI Taxonomy" id="1803916"/>
    <lineage>
        <taxon>Bacteria</taxon>
        <taxon>Pseudomonadati</taxon>
        <taxon>Bacteroidota</taxon>
        <taxon>Flavobacteriia</taxon>
        <taxon>Flavobacteriales</taxon>
        <taxon>Salibacteraceae</taxon>
        <taxon>Salibacter</taxon>
    </lineage>
</organism>
<dbReference type="PROSITE" id="PS51355">
    <property type="entry name" value="GLUTATHIONE_PEROXID_3"/>
    <property type="match status" value="1"/>
</dbReference>
<dbReference type="PANTHER" id="PTHR11592:SF78">
    <property type="entry name" value="GLUTATHIONE PEROXIDASE"/>
    <property type="match status" value="1"/>
</dbReference>
<evidence type="ECO:0000313" key="8">
    <source>
        <dbReference type="Proteomes" id="UP000435357"/>
    </source>
</evidence>
<dbReference type="PRINTS" id="PR01011">
    <property type="entry name" value="GLUTPROXDASE"/>
</dbReference>
<evidence type="ECO:0000256" key="1">
    <source>
        <dbReference type="ARBA" id="ARBA00006926"/>
    </source>
</evidence>
<comment type="caution">
    <text evidence="7">The sequence shown here is derived from an EMBL/GenBank/DDBJ whole genome shotgun (WGS) entry which is preliminary data.</text>
</comment>
<dbReference type="InterPro" id="IPR013766">
    <property type="entry name" value="Thioredoxin_domain"/>
</dbReference>
<feature type="active site" evidence="4">
    <location>
        <position position="37"/>
    </location>
</feature>
<keyword evidence="3 5" id="KW-0560">Oxidoreductase</keyword>
<dbReference type="PROSITE" id="PS51352">
    <property type="entry name" value="THIOREDOXIN_2"/>
    <property type="match status" value="1"/>
</dbReference>
<dbReference type="SUPFAM" id="SSF52833">
    <property type="entry name" value="Thioredoxin-like"/>
    <property type="match status" value="1"/>
</dbReference>
<protein>
    <recommendedName>
        <fullName evidence="5">Glutathione peroxidase</fullName>
    </recommendedName>
</protein>
<dbReference type="GO" id="GO:0034599">
    <property type="term" value="P:cellular response to oxidative stress"/>
    <property type="evidence" value="ECO:0007669"/>
    <property type="project" value="TreeGrafter"/>
</dbReference>
<evidence type="ECO:0000256" key="2">
    <source>
        <dbReference type="ARBA" id="ARBA00022559"/>
    </source>
</evidence>
<comment type="similarity">
    <text evidence="1 5">Belongs to the glutathione peroxidase family.</text>
</comment>
<evidence type="ECO:0000313" key="7">
    <source>
        <dbReference type="EMBL" id="KAB1065958.1"/>
    </source>
</evidence>
<proteinExistence type="inferred from homology"/>
<dbReference type="FunFam" id="3.40.30.10:FF:000010">
    <property type="entry name" value="Glutathione peroxidase"/>
    <property type="match status" value="1"/>
</dbReference>
<feature type="domain" description="Thioredoxin" evidence="6">
    <location>
        <begin position="1"/>
        <end position="160"/>
    </location>
</feature>
<reference evidence="7 8" key="1">
    <citation type="submission" date="2019-09" db="EMBL/GenBank/DDBJ databases">
        <title>Genomes of Cryomorphaceae.</title>
        <authorList>
            <person name="Bowman J.P."/>
        </authorList>
    </citation>
    <scope>NUCLEOTIDE SEQUENCE [LARGE SCALE GENOMIC DNA]</scope>
    <source>
        <strain evidence="7 8">KCTC 52047</strain>
    </source>
</reference>
<dbReference type="Gene3D" id="3.40.30.10">
    <property type="entry name" value="Glutaredoxin"/>
    <property type="match status" value="1"/>
</dbReference>
<name>A0A6N6M7B8_9FLAO</name>
<dbReference type="InterPro" id="IPR029759">
    <property type="entry name" value="GPX_AS"/>
</dbReference>
<dbReference type="GO" id="GO:0004601">
    <property type="term" value="F:peroxidase activity"/>
    <property type="evidence" value="ECO:0007669"/>
    <property type="project" value="UniProtKB-KW"/>
</dbReference>
<keyword evidence="2 5" id="KW-0575">Peroxidase</keyword>
<evidence type="ECO:0000256" key="4">
    <source>
        <dbReference type="PIRSR" id="PIRSR000303-1"/>
    </source>
</evidence>
<dbReference type="PROSITE" id="PS00460">
    <property type="entry name" value="GLUTATHIONE_PEROXID_1"/>
    <property type="match status" value="1"/>
</dbReference>
<gene>
    <name evidence="7" type="ORF">F3059_00360</name>
</gene>
<dbReference type="Proteomes" id="UP000435357">
    <property type="component" value="Unassembled WGS sequence"/>
</dbReference>
<dbReference type="OrthoDB" id="9789406at2"/>
<evidence type="ECO:0000256" key="5">
    <source>
        <dbReference type="RuleBase" id="RU000499"/>
    </source>
</evidence>
<evidence type="ECO:0000256" key="3">
    <source>
        <dbReference type="ARBA" id="ARBA00023002"/>
    </source>
</evidence>
<dbReference type="PIRSF" id="PIRSF000303">
    <property type="entry name" value="Glutathion_perox"/>
    <property type="match status" value="1"/>
</dbReference>
<evidence type="ECO:0000259" key="6">
    <source>
        <dbReference type="PROSITE" id="PS51352"/>
    </source>
</evidence>
<sequence>MAKTFHDFTVKDIEGKDVQLSDFKGKKLLVVNTASQCGLTPQYSVLQELYEEYGGDGFQIVGFPANNFGNQEPGTEDEIKTFCESNFNVTFPMMSKVSVKGDDQHEVYQWLTQKDENGVEDAPVEWNFQKFMIDENGQYVGHVHPQETPATDEIINFIKK</sequence>
<dbReference type="EMBL" id="WACR01000001">
    <property type="protein sequence ID" value="KAB1065958.1"/>
    <property type="molecule type" value="Genomic_DNA"/>
</dbReference>
<dbReference type="RefSeq" id="WP_151165946.1">
    <property type="nucleotide sequence ID" value="NZ_WACR01000001.1"/>
</dbReference>